<dbReference type="InterPro" id="IPR007337">
    <property type="entry name" value="RelB/DinJ"/>
</dbReference>
<keyword evidence="2" id="KW-1185">Reference proteome</keyword>
<dbReference type="GeneID" id="96779512"/>
<dbReference type="Gene3D" id="1.10.1220.10">
    <property type="entry name" value="Met repressor-like"/>
    <property type="match status" value="1"/>
</dbReference>
<dbReference type="RefSeq" id="WP_154407733.1">
    <property type="nucleotide sequence ID" value="NZ_JBJDWX010000094.1"/>
</dbReference>
<protein>
    <submittedName>
        <fullName evidence="1">Type II toxin-antitoxin system RelB/DinJ family antitoxin</fullName>
    </submittedName>
</protein>
<evidence type="ECO:0000313" key="2">
    <source>
        <dbReference type="Proteomes" id="UP000433181"/>
    </source>
</evidence>
<dbReference type="Pfam" id="PF04221">
    <property type="entry name" value="RelB"/>
    <property type="match status" value="1"/>
</dbReference>
<dbReference type="NCBIfam" id="TIGR02384">
    <property type="entry name" value="RelB_DinJ"/>
    <property type="match status" value="1"/>
</dbReference>
<dbReference type="GO" id="GO:0006355">
    <property type="term" value="P:regulation of DNA-templated transcription"/>
    <property type="evidence" value="ECO:0007669"/>
    <property type="project" value="InterPro"/>
</dbReference>
<gene>
    <name evidence="1" type="ORF">FYJ84_11290</name>
</gene>
<accession>A0A6I2UJ16</accession>
<organism evidence="1 2">
    <name type="scientific">Anaerovibrio slackiae</name>
    <dbReference type="NCBI Taxonomy" id="2652309"/>
    <lineage>
        <taxon>Bacteria</taxon>
        <taxon>Bacillati</taxon>
        <taxon>Bacillota</taxon>
        <taxon>Negativicutes</taxon>
        <taxon>Selenomonadales</taxon>
        <taxon>Selenomonadaceae</taxon>
        <taxon>Anaerovibrio</taxon>
    </lineage>
</organism>
<dbReference type="Proteomes" id="UP000433181">
    <property type="component" value="Unassembled WGS sequence"/>
</dbReference>
<comment type="caution">
    <text evidence="1">The sequence shown here is derived from an EMBL/GenBank/DDBJ whole genome shotgun (WGS) entry which is preliminary data.</text>
</comment>
<evidence type="ECO:0000313" key="1">
    <source>
        <dbReference type="EMBL" id="MSU09564.1"/>
    </source>
</evidence>
<dbReference type="InterPro" id="IPR013321">
    <property type="entry name" value="Arc_rbn_hlx_hlx"/>
</dbReference>
<dbReference type="EMBL" id="VUNR01000026">
    <property type="protein sequence ID" value="MSU09564.1"/>
    <property type="molecule type" value="Genomic_DNA"/>
</dbReference>
<name>A0A6I2UJ16_9FIRM</name>
<proteinExistence type="predicted"/>
<reference evidence="1 2" key="1">
    <citation type="submission" date="2019-08" db="EMBL/GenBank/DDBJ databases">
        <title>In-depth cultivation of the pig gut microbiome towards novel bacterial diversity and tailored functional studies.</title>
        <authorList>
            <person name="Wylensek D."/>
            <person name="Hitch T.C.A."/>
            <person name="Clavel T."/>
        </authorList>
    </citation>
    <scope>NUCLEOTIDE SEQUENCE [LARGE SCALE GENOMIC DNA]</scope>
    <source>
        <strain evidence="1 2">WCA-693-APC-5D-A</strain>
    </source>
</reference>
<dbReference type="AlphaFoldDB" id="A0A6I2UJ16"/>
<sequence>MAQTTLTARIDPIDKKNFEAFCSTVGLTVSSAINLYVKAVLQKQKLPFEISADPFYNEENLNMLRQSIKQAQNGQLASHELIEV</sequence>